<evidence type="ECO:0000313" key="2">
    <source>
        <dbReference type="EMBL" id="GDY29388.1"/>
    </source>
</evidence>
<dbReference type="Pfam" id="PF20240">
    <property type="entry name" value="DUF6597"/>
    <property type="match status" value="1"/>
</dbReference>
<sequence length="139" mass="15084">MSYRERAIAVPGAVLWERFVGPAPARTRILPDGCLDLLWDGRRLFVAGPDSAARWHGSPAGARYVGLRFSGGLGPALLGVPADEVRDQSPDLDALWPAGAVRGLTERVAEDPVGALRAWAVESLESRRGRMPETRSTRR</sequence>
<organism evidence="2 3">
    <name type="scientific">Gandjariella thermophila</name>
    <dbReference type="NCBI Taxonomy" id="1931992"/>
    <lineage>
        <taxon>Bacteria</taxon>
        <taxon>Bacillati</taxon>
        <taxon>Actinomycetota</taxon>
        <taxon>Actinomycetes</taxon>
        <taxon>Pseudonocardiales</taxon>
        <taxon>Pseudonocardiaceae</taxon>
        <taxon>Gandjariella</taxon>
    </lineage>
</organism>
<dbReference type="OrthoDB" id="9815799at2"/>
<accession>A0A4D4J3Q5</accession>
<dbReference type="RefSeq" id="WP_137812559.1">
    <property type="nucleotide sequence ID" value="NZ_BJFL01000003.1"/>
</dbReference>
<dbReference type="InterPro" id="IPR046532">
    <property type="entry name" value="DUF6597"/>
</dbReference>
<dbReference type="AlphaFoldDB" id="A0A4D4J3Q5"/>
<dbReference type="EMBL" id="BJFL01000003">
    <property type="protein sequence ID" value="GDY29388.1"/>
    <property type="molecule type" value="Genomic_DNA"/>
</dbReference>
<gene>
    <name evidence="2" type="ORF">GTS_10210</name>
</gene>
<keyword evidence="3" id="KW-1185">Reference proteome</keyword>
<proteinExistence type="predicted"/>
<protein>
    <recommendedName>
        <fullName evidence="1">DUF6597 domain-containing protein</fullName>
    </recommendedName>
</protein>
<evidence type="ECO:0000313" key="3">
    <source>
        <dbReference type="Proteomes" id="UP000298860"/>
    </source>
</evidence>
<reference evidence="3" key="1">
    <citation type="submission" date="2019-04" db="EMBL/GenBank/DDBJ databases">
        <title>Draft genome sequence of Pseudonocardiaceae bacterium SL3-2-4.</title>
        <authorList>
            <person name="Ningsih F."/>
            <person name="Yokota A."/>
            <person name="Sakai Y."/>
            <person name="Nanatani K."/>
            <person name="Yabe S."/>
            <person name="Oetari A."/>
            <person name="Sjamsuridzal W."/>
        </authorList>
    </citation>
    <scope>NUCLEOTIDE SEQUENCE [LARGE SCALE GENOMIC DNA]</scope>
    <source>
        <strain evidence="3">SL3-2-4</strain>
    </source>
</reference>
<dbReference type="Proteomes" id="UP000298860">
    <property type="component" value="Unassembled WGS sequence"/>
</dbReference>
<feature type="domain" description="DUF6597" evidence="1">
    <location>
        <begin position="21"/>
        <end position="89"/>
    </location>
</feature>
<comment type="caution">
    <text evidence="2">The sequence shown here is derived from an EMBL/GenBank/DDBJ whole genome shotgun (WGS) entry which is preliminary data.</text>
</comment>
<evidence type="ECO:0000259" key="1">
    <source>
        <dbReference type="Pfam" id="PF20240"/>
    </source>
</evidence>
<name>A0A4D4J3Q5_9PSEU</name>